<keyword evidence="3" id="KW-0732">Signal</keyword>
<evidence type="ECO:0000313" key="8">
    <source>
        <dbReference type="Proteomes" id="UP001501920"/>
    </source>
</evidence>
<dbReference type="PANTHER" id="PTHR45785:SF2">
    <property type="entry name" value="COMPLEMENT FACTOR H-RELATED"/>
    <property type="match status" value="1"/>
</dbReference>
<sequence length="179" mass="20055">WIGVNSLQYYMGLLKTKLGVKKSFRCESGYVSQTGTATCTENGWIPNPLCTGKSLSVGGNCGQPPQIEDAVQDFKDRYEDGEKADYACPAFYIKEGDLTCTRGRWTGKHVSLISEPCTVDLKAMDDRKLQLRHIDTEKIYSTHGDNIEFSCKRGYRQGKDSVPFRQRCTNGHIDLPVCV</sequence>
<dbReference type="PROSITE" id="PS50923">
    <property type="entry name" value="SUSHI"/>
    <property type="match status" value="1"/>
</dbReference>
<evidence type="ECO:0000256" key="2">
    <source>
        <dbReference type="ARBA" id="ARBA00022659"/>
    </source>
</evidence>
<proteinExistence type="predicted"/>
<evidence type="ECO:0000259" key="6">
    <source>
        <dbReference type="PROSITE" id="PS50923"/>
    </source>
</evidence>
<name>A0A3B4DJ93_PYGNA</name>
<comment type="subcellular location">
    <subcellularLocation>
        <location evidence="1">Virion</location>
    </subcellularLocation>
</comment>
<dbReference type="SUPFAM" id="SSF57535">
    <property type="entry name" value="Complement control module/SCR domain"/>
    <property type="match status" value="2"/>
</dbReference>
<protein>
    <recommendedName>
        <fullName evidence="6">Sushi domain-containing protein</fullName>
    </recommendedName>
</protein>
<reference evidence="7 8" key="1">
    <citation type="submission" date="2020-10" db="EMBL/GenBank/DDBJ databases">
        <title>Pygocentrus nattereri (red-bellied piranha) genome, fPygNat1, primary haplotype.</title>
        <authorList>
            <person name="Myers G."/>
            <person name="Meyer A."/>
            <person name="Karagic N."/>
            <person name="Pippel M."/>
            <person name="Winkler S."/>
            <person name="Tracey A."/>
            <person name="Wood J."/>
            <person name="Formenti G."/>
            <person name="Howe K."/>
            <person name="Fedrigo O."/>
            <person name="Jarvis E.D."/>
        </authorList>
    </citation>
    <scope>NUCLEOTIDE SEQUENCE [LARGE SCALE GENOMIC DNA]</scope>
</reference>
<dbReference type="AlphaFoldDB" id="A0A3B4DJ93"/>
<evidence type="ECO:0000313" key="7">
    <source>
        <dbReference type="Ensembl" id="ENSPNAP00000023535.2"/>
    </source>
</evidence>
<dbReference type="Pfam" id="PF00084">
    <property type="entry name" value="Sushi"/>
    <property type="match status" value="2"/>
</dbReference>
<keyword evidence="8" id="KW-1185">Reference proteome</keyword>
<dbReference type="InterPro" id="IPR000436">
    <property type="entry name" value="Sushi_SCR_CCP_dom"/>
</dbReference>
<dbReference type="InterPro" id="IPR051503">
    <property type="entry name" value="ComplSys_Reg/VirEntry_Med"/>
</dbReference>
<reference evidence="7" key="3">
    <citation type="submission" date="2025-09" db="UniProtKB">
        <authorList>
            <consortium name="Ensembl"/>
        </authorList>
    </citation>
    <scope>IDENTIFICATION</scope>
</reference>
<reference evidence="7" key="2">
    <citation type="submission" date="2025-08" db="UniProtKB">
        <authorList>
            <consortium name="Ensembl"/>
        </authorList>
    </citation>
    <scope>IDENTIFICATION</scope>
</reference>
<keyword evidence="4" id="KW-1015">Disulfide bond</keyword>
<dbReference type="OMA" id="MGIHNIR"/>
<dbReference type="GeneTree" id="ENSGT00940000154967"/>
<evidence type="ECO:0000256" key="3">
    <source>
        <dbReference type="ARBA" id="ARBA00022729"/>
    </source>
</evidence>
<comment type="caution">
    <text evidence="5">Lacks conserved residue(s) required for the propagation of feature annotation.</text>
</comment>
<accession>A0A3B4DJ93</accession>
<feature type="domain" description="Sushi" evidence="6">
    <location>
        <begin position="59"/>
        <end position="119"/>
    </location>
</feature>
<evidence type="ECO:0000256" key="5">
    <source>
        <dbReference type="PROSITE-ProRule" id="PRU00302"/>
    </source>
</evidence>
<organism evidence="7 8">
    <name type="scientific">Pygocentrus nattereri</name>
    <name type="common">Red-bellied piranha</name>
    <dbReference type="NCBI Taxonomy" id="42514"/>
    <lineage>
        <taxon>Eukaryota</taxon>
        <taxon>Metazoa</taxon>
        <taxon>Chordata</taxon>
        <taxon>Craniata</taxon>
        <taxon>Vertebrata</taxon>
        <taxon>Euteleostomi</taxon>
        <taxon>Actinopterygii</taxon>
        <taxon>Neopterygii</taxon>
        <taxon>Teleostei</taxon>
        <taxon>Ostariophysi</taxon>
        <taxon>Characiformes</taxon>
        <taxon>Characoidei</taxon>
        <taxon>Pygocentrus</taxon>
    </lineage>
</organism>
<evidence type="ECO:0000256" key="1">
    <source>
        <dbReference type="ARBA" id="ARBA00004328"/>
    </source>
</evidence>
<dbReference type="PANTHER" id="PTHR45785">
    <property type="entry name" value="COMPLEMENT FACTOR H-RELATED"/>
    <property type="match status" value="1"/>
</dbReference>
<evidence type="ECO:0000256" key="4">
    <source>
        <dbReference type="ARBA" id="ARBA00023157"/>
    </source>
</evidence>
<dbReference type="Ensembl" id="ENSPNAT00000012386.2">
    <property type="protein sequence ID" value="ENSPNAP00000023535.2"/>
    <property type="gene ID" value="ENSPNAG00000008498.2"/>
</dbReference>
<dbReference type="InterPro" id="IPR035976">
    <property type="entry name" value="Sushi/SCR/CCP_sf"/>
</dbReference>
<keyword evidence="2 5" id="KW-0768">Sushi</keyword>
<dbReference type="Proteomes" id="UP001501920">
    <property type="component" value="Chromosome 15"/>
</dbReference>
<dbReference type="Gene3D" id="2.10.70.10">
    <property type="entry name" value="Complement Module, domain 1"/>
    <property type="match status" value="3"/>
</dbReference>